<dbReference type="RefSeq" id="WP_007571820.1">
    <property type="nucleotide sequence ID" value="NZ_AGUD01000051.1"/>
</dbReference>
<keyword evidence="3 5" id="KW-0808">Transferase</keyword>
<evidence type="ECO:0000256" key="2">
    <source>
        <dbReference type="ARBA" id="ARBA00022576"/>
    </source>
</evidence>
<protein>
    <submittedName>
        <fullName evidence="5">N-succinyl-LL-diaminopimelate aminotransferase alternative</fullName>
        <ecNumber evidence="5">2.6.1.17</ecNumber>
    </submittedName>
</protein>
<dbReference type="CDD" id="cd00609">
    <property type="entry name" value="AAT_like"/>
    <property type="match status" value="1"/>
</dbReference>
<proteinExistence type="predicted"/>
<dbReference type="Pfam" id="PF00155">
    <property type="entry name" value="Aminotran_1_2"/>
    <property type="match status" value="1"/>
</dbReference>
<dbReference type="SUPFAM" id="SSF53383">
    <property type="entry name" value="PLP-dependent transferases"/>
    <property type="match status" value="1"/>
</dbReference>
<feature type="domain" description="Aminotransferase class I/classII large" evidence="4">
    <location>
        <begin position="39"/>
        <end position="422"/>
    </location>
</feature>
<evidence type="ECO:0000313" key="5">
    <source>
        <dbReference type="EMBL" id="EHN12012.1"/>
    </source>
</evidence>
<name>H0E2T4_9ACTN</name>
<comment type="cofactor">
    <cofactor evidence="1">
        <name>pyridoxal 5'-phosphate</name>
        <dbReference type="ChEBI" id="CHEBI:597326"/>
    </cofactor>
</comment>
<sequence>MASASSRNPLLRRSGTYPFARLTQARRQAEAAAGTTLPLVDLGAGEPREPTPELIRRALIEAVEAETVSSYPLAEGLPELRAAVAGWVGRRFGTTLDPDRHVLPTLGSKELVFSLPQVLVDVAGGRDLVGVPQPGYPVYERGARFAGAEVVELPLLAEHGFLPDLEAISDEQWSRLALLWVNYPNNPTAAVATREWYALAAARCRRHGVVLASDEAYSELWFEGDAPDSAVQIAASGDGLGGVLVVNTLSKRSSMPGYRSGFAAGDADLIAALKRFRPSVGVAPQRFVQQAAVAAWGDEQHVIEVRERYRAKLAALRPGLEALGLRDAGGPGSFFRWLALPTGWERASWAQDALADPETSALVSVLTDGDPGDRGSAAFAAGLLRAGLVVAPGAFFGPAGEGYVRVALVPTLEDCAIAAERLIALSDDI</sequence>
<reference evidence="5 6" key="1">
    <citation type="journal article" date="2013" name="Biodegradation">
        <title>Quantitative proteomic analysis of ibuprofen-degrading Patulibacter sp. strain I11.</title>
        <authorList>
            <person name="Almeida B."/>
            <person name="Kjeldal H."/>
            <person name="Lolas I."/>
            <person name="Knudsen A.D."/>
            <person name="Carvalho G."/>
            <person name="Nielsen K.L."/>
            <person name="Barreto Crespo M.T."/>
            <person name="Stensballe A."/>
            <person name="Nielsen J.L."/>
        </authorList>
    </citation>
    <scope>NUCLEOTIDE SEQUENCE [LARGE SCALE GENOMIC DNA]</scope>
    <source>
        <strain evidence="5 6">I11</strain>
    </source>
</reference>
<dbReference type="InterPro" id="IPR015421">
    <property type="entry name" value="PyrdxlP-dep_Trfase_major"/>
</dbReference>
<gene>
    <name evidence="5" type="ORF">PAI11_10990</name>
</gene>
<dbReference type="InterPro" id="IPR050881">
    <property type="entry name" value="LL-DAP_aminotransferase"/>
</dbReference>
<organism evidence="5 6">
    <name type="scientific">Patulibacter medicamentivorans</name>
    <dbReference type="NCBI Taxonomy" id="1097667"/>
    <lineage>
        <taxon>Bacteria</taxon>
        <taxon>Bacillati</taxon>
        <taxon>Actinomycetota</taxon>
        <taxon>Thermoleophilia</taxon>
        <taxon>Solirubrobacterales</taxon>
        <taxon>Patulibacteraceae</taxon>
        <taxon>Patulibacter</taxon>
    </lineage>
</organism>
<dbReference type="PANTHER" id="PTHR42832:SF3">
    <property type="entry name" value="L-GLUTAMINE--4-(METHYLSULFANYL)-2-OXOBUTANOATE AMINOTRANSFERASE"/>
    <property type="match status" value="1"/>
</dbReference>
<dbReference type="InterPro" id="IPR015422">
    <property type="entry name" value="PyrdxlP-dep_Trfase_small"/>
</dbReference>
<dbReference type="AlphaFoldDB" id="H0E2T4"/>
<dbReference type="InterPro" id="IPR004839">
    <property type="entry name" value="Aminotransferase_I/II_large"/>
</dbReference>
<dbReference type="PANTHER" id="PTHR42832">
    <property type="entry name" value="AMINO ACID AMINOTRANSFERASE"/>
    <property type="match status" value="1"/>
</dbReference>
<evidence type="ECO:0000256" key="1">
    <source>
        <dbReference type="ARBA" id="ARBA00001933"/>
    </source>
</evidence>
<dbReference type="EMBL" id="AGUD01000051">
    <property type="protein sequence ID" value="EHN12012.1"/>
    <property type="molecule type" value="Genomic_DNA"/>
</dbReference>
<keyword evidence="6" id="KW-1185">Reference proteome</keyword>
<evidence type="ECO:0000313" key="6">
    <source>
        <dbReference type="Proteomes" id="UP000005143"/>
    </source>
</evidence>
<dbReference type="GO" id="GO:0030170">
    <property type="term" value="F:pyridoxal phosphate binding"/>
    <property type="evidence" value="ECO:0007669"/>
    <property type="project" value="InterPro"/>
</dbReference>
<dbReference type="OrthoDB" id="9813612at2"/>
<dbReference type="Gene3D" id="3.90.1150.10">
    <property type="entry name" value="Aspartate Aminotransferase, domain 1"/>
    <property type="match status" value="1"/>
</dbReference>
<evidence type="ECO:0000256" key="3">
    <source>
        <dbReference type="ARBA" id="ARBA00022679"/>
    </source>
</evidence>
<dbReference type="PATRIC" id="fig|1097667.3.peg.1097"/>
<dbReference type="Gene3D" id="3.40.640.10">
    <property type="entry name" value="Type I PLP-dependent aspartate aminotransferase-like (Major domain)"/>
    <property type="match status" value="1"/>
</dbReference>
<keyword evidence="2 5" id="KW-0032">Aminotransferase</keyword>
<dbReference type="Proteomes" id="UP000005143">
    <property type="component" value="Unassembled WGS sequence"/>
</dbReference>
<dbReference type="InterPro" id="IPR015424">
    <property type="entry name" value="PyrdxlP-dep_Trfase"/>
</dbReference>
<dbReference type="EC" id="2.6.1.17" evidence="5"/>
<evidence type="ECO:0000259" key="4">
    <source>
        <dbReference type="Pfam" id="PF00155"/>
    </source>
</evidence>
<accession>H0E2T4</accession>
<dbReference type="GO" id="GO:0009016">
    <property type="term" value="F:succinyldiaminopimelate transaminase activity"/>
    <property type="evidence" value="ECO:0007669"/>
    <property type="project" value="UniProtKB-EC"/>
</dbReference>
<comment type="caution">
    <text evidence="5">The sequence shown here is derived from an EMBL/GenBank/DDBJ whole genome shotgun (WGS) entry which is preliminary data.</text>
</comment>